<evidence type="ECO:0000313" key="3">
    <source>
        <dbReference type="WBParaSite" id="HPBE_0001330801-mRNA-1"/>
    </source>
</evidence>
<reference evidence="1 2" key="1">
    <citation type="submission" date="2018-11" db="EMBL/GenBank/DDBJ databases">
        <authorList>
            <consortium name="Pathogen Informatics"/>
        </authorList>
    </citation>
    <scope>NUCLEOTIDE SEQUENCE [LARGE SCALE GENOMIC DNA]</scope>
</reference>
<dbReference type="WBParaSite" id="HPBE_0001330801-mRNA-1">
    <property type="protein sequence ID" value="HPBE_0001330801-mRNA-1"/>
    <property type="gene ID" value="HPBE_0001330801"/>
</dbReference>
<name>A0A183FXL9_HELPZ</name>
<keyword evidence="2" id="KW-1185">Reference proteome</keyword>
<gene>
    <name evidence="1" type="ORF">HPBE_LOCUS13309</name>
</gene>
<dbReference type="AlphaFoldDB" id="A0A183FXL9"/>
<proteinExistence type="predicted"/>
<accession>A0A183FXL9</accession>
<protein>
    <submittedName>
        <fullName evidence="3">FPG_CAT domain-containing protein</fullName>
    </submittedName>
</protein>
<sequence>MALLVKAAHAEFDLDNDVEEIPTAEEVAIFNASGKRMPFKGAVRLMLGKKGNPIIRAAFFEMKECENVLVLGTNVLKNWRYTLNNVKGLEVHSQSEKISS</sequence>
<dbReference type="Proteomes" id="UP000050761">
    <property type="component" value="Unassembled WGS sequence"/>
</dbReference>
<evidence type="ECO:0000313" key="1">
    <source>
        <dbReference type="EMBL" id="VDO95678.1"/>
    </source>
</evidence>
<dbReference type="EMBL" id="UZAH01027862">
    <property type="protein sequence ID" value="VDO95678.1"/>
    <property type="molecule type" value="Genomic_DNA"/>
</dbReference>
<organism evidence="2 3">
    <name type="scientific">Heligmosomoides polygyrus</name>
    <name type="common">Parasitic roundworm</name>
    <dbReference type="NCBI Taxonomy" id="6339"/>
    <lineage>
        <taxon>Eukaryota</taxon>
        <taxon>Metazoa</taxon>
        <taxon>Ecdysozoa</taxon>
        <taxon>Nematoda</taxon>
        <taxon>Chromadorea</taxon>
        <taxon>Rhabditida</taxon>
        <taxon>Rhabditina</taxon>
        <taxon>Rhabditomorpha</taxon>
        <taxon>Strongyloidea</taxon>
        <taxon>Heligmosomidae</taxon>
        <taxon>Heligmosomoides</taxon>
    </lineage>
</organism>
<reference evidence="3" key="2">
    <citation type="submission" date="2019-09" db="UniProtKB">
        <authorList>
            <consortium name="WormBaseParasite"/>
        </authorList>
    </citation>
    <scope>IDENTIFICATION</scope>
</reference>
<accession>A0A3P8D5A7</accession>
<evidence type="ECO:0000313" key="2">
    <source>
        <dbReference type="Proteomes" id="UP000050761"/>
    </source>
</evidence>
<dbReference type="OrthoDB" id="5875969at2759"/>